<dbReference type="OrthoDB" id="7864804at2"/>
<gene>
    <name evidence="1" type="ORF">CQW29_04790</name>
</gene>
<dbReference type="AlphaFoldDB" id="A0A2S9IGZ4"/>
<sequence>MRFRDVKRRAIHCLTEGAYDHQTRGNIDVKNLFATGQVSEAWVIDLIGGTSSEHYQCSPHHQDSSIDVHIFKPWRLGQRWYVKFFFLEPDIIFISVHICTAGERS</sequence>
<accession>A0A2S9IGZ4</accession>
<organism evidence="1 2">
    <name type="scientific">Pantoea coffeiphila</name>
    <dbReference type="NCBI Taxonomy" id="1465635"/>
    <lineage>
        <taxon>Bacteria</taxon>
        <taxon>Pseudomonadati</taxon>
        <taxon>Pseudomonadota</taxon>
        <taxon>Gammaproteobacteria</taxon>
        <taxon>Enterobacterales</taxon>
        <taxon>Erwiniaceae</taxon>
        <taxon>Pantoea</taxon>
    </lineage>
</organism>
<protein>
    <submittedName>
        <fullName evidence="1">Uncharacterized protein</fullName>
    </submittedName>
</protein>
<evidence type="ECO:0000313" key="2">
    <source>
        <dbReference type="Proteomes" id="UP000239181"/>
    </source>
</evidence>
<name>A0A2S9IGZ4_9GAMM</name>
<comment type="caution">
    <text evidence="1">The sequence shown here is derived from an EMBL/GenBank/DDBJ whole genome shotgun (WGS) entry which is preliminary data.</text>
</comment>
<dbReference type="EMBL" id="PDET01000002">
    <property type="protein sequence ID" value="PRD17050.1"/>
    <property type="molecule type" value="Genomic_DNA"/>
</dbReference>
<reference evidence="1 2" key="1">
    <citation type="submission" date="2017-10" db="EMBL/GenBank/DDBJ databases">
        <title>Draft genome of two endophytic bacteria isolated from 'guarana' Paullinia cupana (Mart.) Ducke.</title>
        <authorList>
            <person name="Siqueira K.A."/>
            <person name="Liotti R.G."/>
            <person name="Mendes T.A."/>
            <person name="Soares M.A."/>
        </authorList>
    </citation>
    <scope>NUCLEOTIDE SEQUENCE [LARGE SCALE GENOMIC DNA]</scope>
    <source>
        <strain evidence="1 2">342</strain>
    </source>
</reference>
<proteinExistence type="predicted"/>
<keyword evidence="2" id="KW-1185">Reference proteome</keyword>
<dbReference type="Proteomes" id="UP000239181">
    <property type="component" value="Unassembled WGS sequence"/>
</dbReference>
<evidence type="ECO:0000313" key="1">
    <source>
        <dbReference type="EMBL" id="PRD17050.1"/>
    </source>
</evidence>